<dbReference type="Gene3D" id="1.20.90.10">
    <property type="entry name" value="Phospholipase A2 domain"/>
    <property type="match status" value="1"/>
</dbReference>
<evidence type="ECO:0000313" key="2">
    <source>
        <dbReference type="Proteomes" id="UP000095287"/>
    </source>
</evidence>
<dbReference type="InterPro" id="IPR036444">
    <property type="entry name" value="PLipase_A2_dom_sf"/>
</dbReference>
<dbReference type="SUPFAM" id="SSF48619">
    <property type="entry name" value="Phospholipase A2, PLA2"/>
    <property type="match status" value="1"/>
</dbReference>
<feature type="signal peptide" evidence="1">
    <location>
        <begin position="1"/>
        <end position="18"/>
    </location>
</feature>
<accession>A0A1I7Z8K5</accession>
<dbReference type="GO" id="GO:0050482">
    <property type="term" value="P:arachidonate secretion"/>
    <property type="evidence" value="ECO:0007669"/>
    <property type="project" value="InterPro"/>
</dbReference>
<evidence type="ECO:0000256" key="1">
    <source>
        <dbReference type="SAM" id="SignalP"/>
    </source>
</evidence>
<sequence>MLLSTLLLVLIFAISCPAWTTVDGPLHHCQKRFINTVPFLWTLGHCSRRGFLSNTPLNGYGCFCGRSINQGTQMDDLERRCALHDASLEESLSSELLSARRTRSELRVVLSLRRYTLSCDPSWTLTPINLVHRRGIEAGRVTNELSTTEPFYAENDYRSRSMRLARRELGGVVHLGSSMELPSPLRCELVDRALPHICSTAAKHVLFCI</sequence>
<feature type="chain" id="PRO_5009313123" evidence="1">
    <location>
        <begin position="19"/>
        <end position="209"/>
    </location>
</feature>
<reference evidence="3" key="1">
    <citation type="submission" date="2016-11" db="UniProtKB">
        <authorList>
            <consortium name="WormBaseParasite"/>
        </authorList>
    </citation>
    <scope>IDENTIFICATION</scope>
</reference>
<evidence type="ECO:0000313" key="3">
    <source>
        <dbReference type="WBParaSite" id="L893_g24001.t1"/>
    </source>
</evidence>
<dbReference type="GO" id="GO:0006644">
    <property type="term" value="P:phospholipid metabolic process"/>
    <property type="evidence" value="ECO:0007669"/>
    <property type="project" value="InterPro"/>
</dbReference>
<dbReference type="Proteomes" id="UP000095287">
    <property type="component" value="Unplaced"/>
</dbReference>
<name>A0A1I7Z8K5_9BILA</name>
<dbReference type="GO" id="GO:0004623">
    <property type="term" value="F:phospholipase A2 activity"/>
    <property type="evidence" value="ECO:0007669"/>
    <property type="project" value="InterPro"/>
</dbReference>
<keyword evidence="1" id="KW-0732">Signal</keyword>
<dbReference type="WBParaSite" id="L893_g24001.t1">
    <property type="protein sequence ID" value="L893_g24001.t1"/>
    <property type="gene ID" value="L893_g24001"/>
</dbReference>
<dbReference type="AlphaFoldDB" id="A0A1I7Z8K5"/>
<organism evidence="2 3">
    <name type="scientific">Steinernema glaseri</name>
    <dbReference type="NCBI Taxonomy" id="37863"/>
    <lineage>
        <taxon>Eukaryota</taxon>
        <taxon>Metazoa</taxon>
        <taxon>Ecdysozoa</taxon>
        <taxon>Nematoda</taxon>
        <taxon>Chromadorea</taxon>
        <taxon>Rhabditida</taxon>
        <taxon>Tylenchina</taxon>
        <taxon>Panagrolaimomorpha</taxon>
        <taxon>Strongyloidoidea</taxon>
        <taxon>Steinernematidae</taxon>
        <taxon>Steinernema</taxon>
    </lineage>
</organism>
<keyword evidence="2" id="KW-1185">Reference proteome</keyword>
<protein>
    <submittedName>
        <fullName evidence="3">Phospholipase A(2)</fullName>
    </submittedName>
</protein>
<proteinExistence type="predicted"/>